<dbReference type="RefSeq" id="WP_170844632.1">
    <property type="nucleotide sequence ID" value="NZ_FNEK01000047.1"/>
</dbReference>
<dbReference type="UniPathway" id="UPA00286"/>
<keyword evidence="3 8" id="KW-0808">Transferase</keyword>
<evidence type="ECO:0000256" key="6">
    <source>
        <dbReference type="ARBA" id="ARBA00022841"/>
    </source>
</evidence>
<proteinExistence type="predicted"/>
<reference evidence="8 9" key="1">
    <citation type="submission" date="2016-10" db="EMBL/GenBank/DDBJ databases">
        <authorList>
            <person name="de Groot N.N."/>
        </authorList>
    </citation>
    <scope>NUCLEOTIDE SEQUENCE [LARGE SCALE GENOMIC DNA]</scope>
    <source>
        <strain evidence="8 9">DSM 25294</strain>
    </source>
</reference>
<dbReference type="EMBL" id="FNEK01000047">
    <property type="protein sequence ID" value="SDK61979.1"/>
    <property type="molecule type" value="Genomic_DNA"/>
</dbReference>
<protein>
    <submittedName>
        <fullName evidence="8">SGNH hydrolase-like domain-containing protein, acetyltransferase AlgX</fullName>
    </submittedName>
</protein>
<dbReference type="GO" id="GO:0016787">
    <property type="term" value="F:hydrolase activity"/>
    <property type="evidence" value="ECO:0007669"/>
    <property type="project" value="UniProtKB-KW"/>
</dbReference>
<feature type="domain" description="AlgX/AlgJ SGNH hydrolase-like" evidence="7">
    <location>
        <begin position="82"/>
        <end position="211"/>
    </location>
</feature>
<evidence type="ECO:0000256" key="1">
    <source>
        <dbReference type="ARBA" id="ARBA00004418"/>
    </source>
</evidence>
<evidence type="ECO:0000256" key="2">
    <source>
        <dbReference type="ARBA" id="ARBA00005182"/>
    </source>
</evidence>
<dbReference type="STRING" id="571298.SAMN04488026_10472"/>
<comment type="subcellular location">
    <subcellularLocation>
        <location evidence="1">Periplasm</location>
    </subcellularLocation>
</comment>
<dbReference type="InterPro" id="IPR031811">
    <property type="entry name" value="ALGX/ALGJ_SGNH-like"/>
</dbReference>
<evidence type="ECO:0000313" key="9">
    <source>
        <dbReference type="Proteomes" id="UP000199382"/>
    </source>
</evidence>
<dbReference type="Pfam" id="PF16822">
    <property type="entry name" value="ALGX"/>
    <property type="match status" value="1"/>
</dbReference>
<keyword evidence="6" id="KW-0016">Alginate biosynthesis</keyword>
<dbReference type="AlphaFoldDB" id="A0A1G9DDS2"/>
<keyword evidence="9" id="KW-1185">Reference proteome</keyword>
<evidence type="ECO:0000259" key="7">
    <source>
        <dbReference type="Pfam" id="PF16822"/>
    </source>
</evidence>
<dbReference type="GO" id="GO:0016740">
    <property type="term" value="F:transferase activity"/>
    <property type="evidence" value="ECO:0007669"/>
    <property type="project" value="UniProtKB-KW"/>
</dbReference>
<evidence type="ECO:0000256" key="4">
    <source>
        <dbReference type="ARBA" id="ARBA00022729"/>
    </source>
</evidence>
<keyword evidence="4" id="KW-0732">Signal</keyword>
<accession>A0A1G9DDS2</accession>
<gene>
    <name evidence="8" type="ORF">SAMN04488026_10472</name>
</gene>
<evidence type="ECO:0000256" key="3">
    <source>
        <dbReference type="ARBA" id="ARBA00022679"/>
    </source>
</evidence>
<evidence type="ECO:0000256" key="5">
    <source>
        <dbReference type="ARBA" id="ARBA00022764"/>
    </source>
</evidence>
<dbReference type="GO" id="GO:0042597">
    <property type="term" value="C:periplasmic space"/>
    <property type="evidence" value="ECO:0007669"/>
    <property type="project" value="UniProtKB-SubCell"/>
</dbReference>
<keyword evidence="5" id="KW-0574">Periplasm</keyword>
<evidence type="ECO:0000313" key="8">
    <source>
        <dbReference type="EMBL" id="SDK61979.1"/>
    </source>
</evidence>
<comment type="pathway">
    <text evidence="2">Glycan biosynthesis; alginate biosynthesis.</text>
</comment>
<name>A0A1G9DDS2_9RHOB</name>
<dbReference type="Proteomes" id="UP000199382">
    <property type="component" value="Unassembled WGS sequence"/>
</dbReference>
<sequence length="369" mass="41681">MDRLLLIILVIPVIAGLFGSDLSMENRVRKKFPNVPGTLSELDVFFSEVDAFVSDNIGLRNQMIEVKRSVDKTLNGGGNSLVIAGSEGWLFYNAPSVIDRNSGREFLPWRVTNMTRYVQEAQDLATSVGAHFIAIPVPNKHAVYNAKLPRWARAEDTERSEQRAIVHEIGSLGVPLSDPYLLFKNFDLDATPLYFKRDTHWNEFGAYIAFYDAIVQLGLAADLPAPMNLLQGFEEGSFFGVLDQFSGLSEAAESESLPILDMTAFGVAELEFNEIDDHVSMDSYIVSYDTKQVGHSRKPRLLIIGDSFTYDLFRPYWGSVFGEVRWSHHGHGKYNRAAIEEFQPDFVIFEFVDWEIPAWVLHETLRASQ</sequence>
<dbReference type="GO" id="GO:0042121">
    <property type="term" value="P:alginic acid biosynthetic process"/>
    <property type="evidence" value="ECO:0007669"/>
    <property type="project" value="UniProtKB-UniPathway"/>
</dbReference>
<organism evidence="8 9">
    <name type="scientific">Aliiruegeria lutimaris</name>
    <dbReference type="NCBI Taxonomy" id="571298"/>
    <lineage>
        <taxon>Bacteria</taxon>
        <taxon>Pseudomonadati</taxon>
        <taxon>Pseudomonadota</taxon>
        <taxon>Alphaproteobacteria</taxon>
        <taxon>Rhodobacterales</taxon>
        <taxon>Roseobacteraceae</taxon>
        <taxon>Aliiruegeria</taxon>
    </lineage>
</organism>
<keyword evidence="8" id="KW-0378">Hydrolase</keyword>